<reference evidence="7" key="1">
    <citation type="submission" date="2016-10" db="EMBL/GenBank/DDBJ databases">
        <title>Sequence of Gallionella enrichment culture.</title>
        <authorList>
            <person name="Poehlein A."/>
            <person name="Muehling M."/>
            <person name="Daniel R."/>
        </authorList>
    </citation>
    <scope>NUCLEOTIDE SEQUENCE</scope>
</reference>
<dbReference type="Pfam" id="PF00892">
    <property type="entry name" value="EamA"/>
    <property type="match status" value="2"/>
</dbReference>
<feature type="transmembrane region" description="Helical" evidence="5">
    <location>
        <begin position="32"/>
        <end position="53"/>
    </location>
</feature>
<dbReference type="PANTHER" id="PTHR32322">
    <property type="entry name" value="INNER MEMBRANE TRANSPORTER"/>
    <property type="match status" value="1"/>
</dbReference>
<gene>
    <name evidence="7" type="ORF">GALL_478400</name>
</gene>
<dbReference type="EMBL" id="MLJW01004149">
    <property type="protein sequence ID" value="OIQ70546.1"/>
    <property type="molecule type" value="Genomic_DNA"/>
</dbReference>
<dbReference type="AlphaFoldDB" id="A0A1J5PH49"/>
<feature type="transmembrane region" description="Helical" evidence="5">
    <location>
        <begin position="264"/>
        <end position="282"/>
    </location>
</feature>
<feature type="transmembrane region" description="Helical" evidence="5">
    <location>
        <begin position="179"/>
        <end position="197"/>
    </location>
</feature>
<evidence type="ECO:0000256" key="5">
    <source>
        <dbReference type="SAM" id="Phobius"/>
    </source>
</evidence>
<name>A0A1J5PH49_9ZZZZ</name>
<feature type="domain" description="EamA" evidence="6">
    <location>
        <begin position="4"/>
        <end position="135"/>
    </location>
</feature>
<accession>A0A1J5PH49</accession>
<proteinExistence type="predicted"/>
<evidence type="ECO:0000256" key="3">
    <source>
        <dbReference type="ARBA" id="ARBA00022989"/>
    </source>
</evidence>
<dbReference type="InterPro" id="IPR000620">
    <property type="entry name" value="EamA_dom"/>
</dbReference>
<feature type="transmembrane region" description="Helical" evidence="5">
    <location>
        <begin position="91"/>
        <end position="113"/>
    </location>
</feature>
<sequence length="288" mass="30120">MRARLLVIFSGICFGTTGTAQALGPKDASSLTIGATRLLVGSLLLILVAGLSPKSEREPTKVRRRAWVIAGLGMSCYQLTFFAAVRSTGVAVGTVVALGSAPAITGLLSWLVLRHRPSRIWFAATVVAVVGVTTIATSGASAHVNAIGVLLALGAGLSYALFAISSKEILQSGISTEQAMARIFAIGAVPLLPILYFGNTHWLFTSKGIALALWLGLVPTAIAYLAYGAGLRHLHANEASTLTLAEPITATLLGFFLLHQHLGAPAWSGIILVFSGLVLLSLQRTRQV</sequence>
<evidence type="ECO:0000256" key="2">
    <source>
        <dbReference type="ARBA" id="ARBA00022692"/>
    </source>
</evidence>
<feature type="transmembrane region" description="Helical" evidence="5">
    <location>
        <begin position="65"/>
        <end position="85"/>
    </location>
</feature>
<evidence type="ECO:0000256" key="1">
    <source>
        <dbReference type="ARBA" id="ARBA00004141"/>
    </source>
</evidence>
<comment type="subcellular location">
    <subcellularLocation>
        <location evidence="1">Membrane</location>
        <topology evidence="1">Multi-pass membrane protein</topology>
    </subcellularLocation>
</comment>
<dbReference type="InterPro" id="IPR050638">
    <property type="entry name" value="AA-Vitamin_Transporters"/>
</dbReference>
<dbReference type="Gene3D" id="1.10.3730.20">
    <property type="match status" value="1"/>
</dbReference>
<evidence type="ECO:0000256" key="4">
    <source>
        <dbReference type="ARBA" id="ARBA00023136"/>
    </source>
</evidence>
<keyword evidence="4 5" id="KW-0472">Membrane</keyword>
<dbReference type="GO" id="GO:0016020">
    <property type="term" value="C:membrane"/>
    <property type="evidence" value="ECO:0007669"/>
    <property type="project" value="UniProtKB-SubCell"/>
</dbReference>
<feature type="transmembrane region" description="Helical" evidence="5">
    <location>
        <begin position="239"/>
        <end position="258"/>
    </location>
</feature>
<keyword evidence="3 5" id="KW-1133">Transmembrane helix</keyword>
<dbReference type="SUPFAM" id="SSF103481">
    <property type="entry name" value="Multidrug resistance efflux transporter EmrE"/>
    <property type="match status" value="2"/>
</dbReference>
<comment type="caution">
    <text evidence="7">The sequence shown here is derived from an EMBL/GenBank/DDBJ whole genome shotgun (WGS) entry which is preliminary data.</text>
</comment>
<evidence type="ECO:0000259" key="6">
    <source>
        <dbReference type="Pfam" id="PF00892"/>
    </source>
</evidence>
<feature type="transmembrane region" description="Helical" evidence="5">
    <location>
        <begin position="120"/>
        <end position="140"/>
    </location>
</feature>
<feature type="transmembrane region" description="Helical" evidence="5">
    <location>
        <begin position="146"/>
        <end position="167"/>
    </location>
</feature>
<organism evidence="7">
    <name type="scientific">mine drainage metagenome</name>
    <dbReference type="NCBI Taxonomy" id="410659"/>
    <lineage>
        <taxon>unclassified sequences</taxon>
        <taxon>metagenomes</taxon>
        <taxon>ecological metagenomes</taxon>
    </lineage>
</organism>
<dbReference type="InterPro" id="IPR037185">
    <property type="entry name" value="EmrE-like"/>
</dbReference>
<feature type="transmembrane region" description="Helical" evidence="5">
    <location>
        <begin position="209"/>
        <end position="227"/>
    </location>
</feature>
<dbReference type="PANTHER" id="PTHR32322:SF2">
    <property type="entry name" value="EAMA DOMAIN-CONTAINING PROTEIN"/>
    <property type="match status" value="1"/>
</dbReference>
<protein>
    <submittedName>
        <fullName evidence="7">Threonine and homoserine efflux system</fullName>
    </submittedName>
</protein>
<feature type="domain" description="EamA" evidence="6">
    <location>
        <begin position="147"/>
        <end position="281"/>
    </location>
</feature>
<keyword evidence="2 5" id="KW-0812">Transmembrane</keyword>
<evidence type="ECO:0000313" key="7">
    <source>
        <dbReference type="EMBL" id="OIQ70546.1"/>
    </source>
</evidence>